<comment type="caution">
    <text evidence="1">The sequence shown here is derived from an EMBL/GenBank/DDBJ whole genome shotgun (WGS) entry which is preliminary data.</text>
</comment>
<evidence type="ECO:0000313" key="2">
    <source>
        <dbReference type="Proteomes" id="UP001175227"/>
    </source>
</evidence>
<dbReference type="EMBL" id="JAUEPR010000110">
    <property type="protein sequence ID" value="KAK0463387.1"/>
    <property type="molecule type" value="Genomic_DNA"/>
</dbReference>
<evidence type="ECO:0000313" key="1">
    <source>
        <dbReference type="EMBL" id="KAK0463387.1"/>
    </source>
</evidence>
<dbReference type="AlphaFoldDB" id="A0AA39ND10"/>
<organism evidence="1 2">
    <name type="scientific">Armillaria novae-zelandiae</name>
    <dbReference type="NCBI Taxonomy" id="153914"/>
    <lineage>
        <taxon>Eukaryota</taxon>
        <taxon>Fungi</taxon>
        <taxon>Dikarya</taxon>
        <taxon>Basidiomycota</taxon>
        <taxon>Agaricomycotina</taxon>
        <taxon>Agaricomycetes</taxon>
        <taxon>Agaricomycetidae</taxon>
        <taxon>Agaricales</taxon>
        <taxon>Marasmiineae</taxon>
        <taxon>Physalacriaceae</taxon>
        <taxon>Armillaria</taxon>
    </lineage>
</organism>
<dbReference type="Proteomes" id="UP001175227">
    <property type="component" value="Unassembled WGS sequence"/>
</dbReference>
<gene>
    <name evidence="1" type="ORF">IW261DRAFT_1575740</name>
</gene>
<protein>
    <submittedName>
        <fullName evidence="1">Uncharacterized protein</fullName>
    </submittedName>
</protein>
<keyword evidence="2" id="KW-1185">Reference proteome</keyword>
<accession>A0AA39ND10</accession>
<sequence length="239" mass="27285">MPSTIILLINYRSTNKIQGTSAINLLPHELLLEIFTPGTIDTNGADFFFLPAALYQHWHSIAINNVCLWTSLTITPMRKVPLLSSDGQRNPHAIFPREALTLERSTNRDVHFDILPCWPSSRSFTGAHFTVLSTLLTDHAHWIRLFKVQAGKWHGIICLYKHLPFTNMPRLQIWNVITISDLMYHNKYNEAHPIDALSVLAYMFYSDSEHVPIQELKHSGTLLYPALTDVTIICLVLLD</sequence>
<name>A0AA39ND10_9AGAR</name>
<proteinExistence type="predicted"/>
<reference evidence="1" key="1">
    <citation type="submission" date="2023-06" db="EMBL/GenBank/DDBJ databases">
        <authorList>
            <consortium name="Lawrence Berkeley National Laboratory"/>
            <person name="Ahrendt S."/>
            <person name="Sahu N."/>
            <person name="Indic B."/>
            <person name="Wong-Bajracharya J."/>
            <person name="Merenyi Z."/>
            <person name="Ke H.-M."/>
            <person name="Monk M."/>
            <person name="Kocsube S."/>
            <person name="Drula E."/>
            <person name="Lipzen A."/>
            <person name="Balint B."/>
            <person name="Henrissat B."/>
            <person name="Andreopoulos B."/>
            <person name="Martin F.M."/>
            <person name="Harder C.B."/>
            <person name="Rigling D."/>
            <person name="Ford K.L."/>
            <person name="Foster G.D."/>
            <person name="Pangilinan J."/>
            <person name="Papanicolaou A."/>
            <person name="Barry K."/>
            <person name="LaButti K."/>
            <person name="Viragh M."/>
            <person name="Koriabine M."/>
            <person name="Yan M."/>
            <person name="Riley R."/>
            <person name="Champramary S."/>
            <person name="Plett K.L."/>
            <person name="Tsai I.J."/>
            <person name="Slot J."/>
            <person name="Sipos G."/>
            <person name="Plett J."/>
            <person name="Nagy L.G."/>
            <person name="Grigoriev I.V."/>
        </authorList>
    </citation>
    <scope>NUCLEOTIDE SEQUENCE</scope>
    <source>
        <strain evidence="1">ICMP 16352</strain>
    </source>
</reference>